<comment type="caution">
    <text evidence="3">The sequence shown here is derived from an EMBL/GenBank/DDBJ whole genome shotgun (WGS) entry which is preliminary data.</text>
</comment>
<reference evidence="3" key="2">
    <citation type="submission" date="2022-01" db="EMBL/GenBank/DDBJ databases">
        <authorList>
            <person name="Yamashiro T."/>
            <person name="Shiraishi A."/>
            <person name="Satake H."/>
            <person name="Nakayama K."/>
        </authorList>
    </citation>
    <scope>NUCLEOTIDE SEQUENCE</scope>
</reference>
<reference evidence="3" key="1">
    <citation type="journal article" date="2022" name="Int. J. Mol. Sci.">
        <title>Draft Genome of Tanacetum Coccineum: Genomic Comparison of Closely Related Tanacetum-Family Plants.</title>
        <authorList>
            <person name="Yamashiro T."/>
            <person name="Shiraishi A."/>
            <person name="Nakayama K."/>
            <person name="Satake H."/>
        </authorList>
    </citation>
    <scope>NUCLEOTIDE SEQUENCE</scope>
</reference>
<evidence type="ECO:0000313" key="4">
    <source>
        <dbReference type="Proteomes" id="UP001151760"/>
    </source>
</evidence>
<dbReference type="EMBL" id="BQNB010010867">
    <property type="protein sequence ID" value="GJS82980.1"/>
    <property type="molecule type" value="Genomic_DNA"/>
</dbReference>
<feature type="transmembrane region" description="Helical" evidence="2">
    <location>
        <begin position="133"/>
        <end position="154"/>
    </location>
</feature>
<protein>
    <submittedName>
        <fullName evidence="3">Uncharacterized protein</fullName>
    </submittedName>
</protein>
<evidence type="ECO:0000313" key="3">
    <source>
        <dbReference type="EMBL" id="GJS82980.1"/>
    </source>
</evidence>
<evidence type="ECO:0000256" key="1">
    <source>
        <dbReference type="SAM" id="MobiDB-lite"/>
    </source>
</evidence>
<proteinExistence type="predicted"/>
<sequence>MAIIAISGRSRAQHSMPPSRSWPQLATVDRSGGSRVLRPGGGKFVVTGGGVAVTGLDLVVLVGLPLDCTVATAITPSKNCYRPPLVALASADREQSAFSRSVITACLLRSAACNSVISDCWPYQYRSDMPLRMYLIAASIYTCPTARITGLLLISKGMRLLSFPKPVTPGLKVELGHTVHHPAENI</sequence>
<feature type="region of interest" description="Disordered" evidence="1">
    <location>
        <begin position="1"/>
        <end position="25"/>
    </location>
</feature>
<keyword evidence="2" id="KW-0472">Membrane</keyword>
<keyword evidence="4" id="KW-1185">Reference proteome</keyword>
<gene>
    <name evidence="3" type="ORF">Tco_0749521</name>
</gene>
<organism evidence="3 4">
    <name type="scientific">Tanacetum coccineum</name>
    <dbReference type="NCBI Taxonomy" id="301880"/>
    <lineage>
        <taxon>Eukaryota</taxon>
        <taxon>Viridiplantae</taxon>
        <taxon>Streptophyta</taxon>
        <taxon>Embryophyta</taxon>
        <taxon>Tracheophyta</taxon>
        <taxon>Spermatophyta</taxon>
        <taxon>Magnoliopsida</taxon>
        <taxon>eudicotyledons</taxon>
        <taxon>Gunneridae</taxon>
        <taxon>Pentapetalae</taxon>
        <taxon>asterids</taxon>
        <taxon>campanulids</taxon>
        <taxon>Asterales</taxon>
        <taxon>Asteraceae</taxon>
        <taxon>Asteroideae</taxon>
        <taxon>Anthemideae</taxon>
        <taxon>Anthemidinae</taxon>
        <taxon>Tanacetum</taxon>
    </lineage>
</organism>
<keyword evidence="2" id="KW-0812">Transmembrane</keyword>
<accession>A0ABQ4YYW6</accession>
<dbReference type="Proteomes" id="UP001151760">
    <property type="component" value="Unassembled WGS sequence"/>
</dbReference>
<name>A0ABQ4YYW6_9ASTR</name>
<keyword evidence="2" id="KW-1133">Transmembrane helix</keyword>
<evidence type="ECO:0000256" key="2">
    <source>
        <dbReference type="SAM" id="Phobius"/>
    </source>
</evidence>